<dbReference type="Gene3D" id="2.70.70.10">
    <property type="entry name" value="Glucose Permease (Domain IIA)"/>
    <property type="match status" value="1"/>
</dbReference>
<dbReference type="Pfam" id="PF01551">
    <property type="entry name" value="Peptidase_M23"/>
    <property type="match status" value="1"/>
</dbReference>
<evidence type="ECO:0000256" key="2">
    <source>
        <dbReference type="SAM" id="Coils"/>
    </source>
</evidence>
<name>A0ABV0K8E1_9CYAN</name>
<organism evidence="4 5">
    <name type="scientific">Leptolyngbya subtilissima DQ-A4</name>
    <dbReference type="NCBI Taxonomy" id="2933933"/>
    <lineage>
        <taxon>Bacteria</taxon>
        <taxon>Bacillati</taxon>
        <taxon>Cyanobacteriota</taxon>
        <taxon>Cyanophyceae</taxon>
        <taxon>Leptolyngbyales</taxon>
        <taxon>Leptolyngbyaceae</taxon>
        <taxon>Leptolyngbya group</taxon>
        <taxon>Leptolyngbya</taxon>
    </lineage>
</organism>
<feature type="domain" description="M23ase beta-sheet core" evidence="3">
    <location>
        <begin position="304"/>
        <end position="399"/>
    </location>
</feature>
<protein>
    <submittedName>
        <fullName evidence="4">Peptidoglycan DD-metalloendopeptidase family protein</fullName>
    </submittedName>
</protein>
<dbReference type="RefSeq" id="WP_190694875.1">
    <property type="nucleotide sequence ID" value="NZ_JAMPKX010000009.1"/>
</dbReference>
<dbReference type="PANTHER" id="PTHR21666:SF289">
    <property type="entry name" value="L-ALA--D-GLU ENDOPEPTIDASE"/>
    <property type="match status" value="1"/>
</dbReference>
<evidence type="ECO:0000256" key="1">
    <source>
        <dbReference type="ARBA" id="ARBA00022729"/>
    </source>
</evidence>
<evidence type="ECO:0000313" key="5">
    <source>
        <dbReference type="Proteomes" id="UP001482513"/>
    </source>
</evidence>
<dbReference type="SUPFAM" id="SSF51261">
    <property type="entry name" value="Duplicated hybrid motif"/>
    <property type="match status" value="1"/>
</dbReference>
<dbReference type="Gene3D" id="6.10.250.3150">
    <property type="match status" value="1"/>
</dbReference>
<dbReference type="EMBL" id="JAMPKX010000009">
    <property type="protein sequence ID" value="MEP0949048.1"/>
    <property type="molecule type" value="Genomic_DNA"/>
</dbReference>
<keyword evidence="2" id="KW-0175">Coiled coil</keyword>
<feature type="coiled-coil region" evidence="2">
    <location>
        <begin position="179"/>
        <end position="265"/>
    </location>
</feature>
<feature type="coiled-coil region" evidence="2">
    <location>
        <begin position="52"/>
        <end position="139"/>
    </location>
</feature>
<sequence>MLRTHPFSSAPTRRPVAVAWGRWLSLGLALVLISWLALTAFPNAQAAPPELMAQSIQDLQNKQKTLEQQRDELQQQQTELQNRQATSESTLKGLENSIVYTANQINETEFRLNQAAKELKDFEAKLAKAEADYENVRTGTVARLQYLQRQQGSEGWAVLLQSQNFNEFLDRQYQLKRVYASDRQVLADLKAQAEAIQKQKAAVEEKRNQVALLRQQLLSQKQQYEAEASEEKQLISRLRDRRGALEAAEAQLARDSEQIAGLIRQKIAASTGVIRGTGRFVFPANANISSGFGNRVHPILGYSRFHGGIDFSASYGSTIHAADSGRVIFSGWYGGYGQAVIIDHGGGLSTLYAHSSRLFVSEGQSVQQGQAIAAVGSTGLSTGPHLHFEVRQNGNPVNPAGYL</sequence>
<dbReference type="Proteomes" id="UP001482513">
    <property type="component" value="Unassembled WGS sequence"/>
</dbReference>
<keyword evidence="1" id="KW-0732">Signal</keyword>
<evidence type="ECO:0000259" key="3">
    <source>
        <dbReference type="Pfam" id="PF01551"/>
    </source>
</evidence>
<proteinExistence type="predicted"/>
<keyword evidence="5" id="KW-1185">Reference proteome</keyword>
<dbReference type="InterPro" id="IPR050570">
    <property type="entry name" value="Cell_wall_metabolism_enzyme"/>
</dbReference>
<dbReference type="PANTHER" id="PTHR21666">
    <property type="entry name" value="PEPTIDASE-RELATED"/>
    <property type="match status" value="1"/>
</dbReference>
<dbReference type="InterPro" id="IPR016047">
    <property type="entry name" value="M23ase_b-sheet_dom"/>
</dbReference>
<dbReference type="CDD" id="cd12797">
    <property type="entry name" value="M23_peptidase"/>
    <property type="match status" value="1"/>
</dbReference>
<gene>
    <name evidence="4" type="ORF">NC992_19365</name>
</gene>
<evidence type="ECO:0000313" key="4">
    <source>
        <dbReference type="EMBL" id="MEP0949048.1"/>
    </source>
</evidence>
<reference evidence="4 5" key="1">
    <citation type="submission" date="2022-04" db="EMBL/GenBank/DDBJ databases">
        <title>Positive selection, recombination, and allopatry shape intraspecific diversity of widespread and dominant cyanobacteria.</title>
        <authorList>
            <person name="Wei J."/>
            <person name="Shu W."/>
            <person name="Hu C."/>
        </authorList>
    </citation>
    <scope>NUCLEOTIDE SEQUENCE [LARGE SCALE GENOMIC DNA]</scope>
    <source>
        <strain evidence="4 5">DQ-A4</strain>
    </source>
</reference>
<dbReference type="InterPro" id="IPR011055">
    <property type="entry name" value="Dup_hybrid_motif"/>
</dbReference>
<accession>A0ABV0K8E1</accession>
<comment type="caution">
    <text evidence="4">The sequence shown here is derived from an EMBL/GenBank/DDBJ whole genome shotgun (WGS) entry which is preliminary data.</text>
</comment>